<reference evidence="3" key="2">
    <citation type="submission" date="2023-11" db="UniProtKB">
        <authorList>
            <consortium name="WormBaseParasite"/>
        </authorList>
    </citation>
    <scope>IDENTIFICATION</scope>
</reference>
<name>A0AA85K277_TRIRE</name>
<keyword evidence="2" id="KW-1185">Reference proteome</keyword>
<dbReference type="AlphaFoldDB" id="A0AA85K277"/>
<proteinExistence type="predicted"/>
<reference evidence="2" key="1">
    <citation type="submission" date="2022-06" db="EMBL/GenBank/DDBJ databases">
        <authorList>
            <person name="Berger JAMES D."/>
            <person name="Berger JAMES D."/>
        </authorList>
    </citation>
    <scope>NUCLEOTIDE SEQUENCE [LARGE SCALE GENOMIC DNA]</scope>
</reference>
<evidence type="ECO:0000256" key="1">
    <source>
        <dbReference type="SAM" id="MobiDB-lite"/>
    </source>
</evidence>
<organism evidence="2 3">
    <name type="scientific">Trichobilharzia regenti</name>
    <name type="common">Nasal bird schistosome</name>
    <dbReference type="NCBI Taxonomy" id="157069"/>
    <lineage>
        <taxon>Eukaryota</taxon>
        <taxon>Metazoa</taxon>
        <taxon>Spiralia</taxon>
        <taxon>Lophotrochozoa</taxon>
        <taxon>Platyhelminthes</taxon>
        <taxon>Trematoda</taxon>
        <taxon>Digenea</taxon>
        <taxon>Strigeidida</taxon>
        <taxon>Schistosomatoidea</taxon>
        <taxon>Schistosomatidae</taxon>
        <taxon>Trichobilharzia</taxon>
    </lineage>
</organism>
<evidence type="ECO:0000313" key="2">
    <source>
        <dbReference type="Proteomes" id="UP000050795"/>
    </source>
</evidence>
<dbReference type="Proteomes" id="UP000050795">
    <property type="component" value="Unassembled WGS sequence"/>
</dbReference>
<sequence>MPNDTRRELLLGIDNMLSELIQAVRLERKAYDHTFNESDKLPGINKVPESHMTHTKSKNEKPFQSTVCKATQTLPQPATSHLFDLPKTNIKSNAKYASQRKFDVAKHSSTNISPSLHQSCLLKSHCCEVVGSDNYYTTMSSSHSSSLFSCSCKYYQERYSTPRYPNVDLTPSGYISSKHIKNPVNKCCISSTSGCSTGCSTCCRKYSNYSPSNELLLHCKSDYSCSCYMHTSF</sequence>
<feature type="region of interest" description="Disordered" evidence="1">
    <location>
        <begin position="42"/>
        <end position="62"/>
    </location>
</feature>
<evidence type="ECO:0000313" key="3">
    <source>
        <dbReference type="WBParaSite" id="TREG1_54650.1"/>
    </source>
</evidence>
<dbReference type="WBParaSite" id="TREG1_54650.1">
    <property type="protein sequence ID" value="TREG1_54650.1"/>
    <property type="gene ID" value="TREG1_54650"/>
</dbReference>
<accession>A0AA85K277</accession>
<protein>
    <submittedName>
        <fullName evidence="3">Uncharacterized protein</fullName>
    </submittedName>
</protein>
<feature type="compositionally biased region" description="Basic and acidic residues" evidence="1">
    <location>
        <begin position="48"/>
        <end position="61"/>
    </location>
</feature>